<keyword evidence="1" id="KW-0812">Transmembrane</keyword>
<accession>A0A9W6KDW8</accession>
<name>A0A9W6KDW8_9PSED</name>
<evidence type="ECO:0000256" key="1">
    <source>
        <dbReference type="SAM" id="Phobius"/>
    </source>
</evidence>
<keyword evidence="1" id="KW-1133">Transmembrane helix</keyword>
<evidence type="ECO:0000313" key="3">
    <source>
        <dbReference type="Proteomes" id="UP001143328"/>
    </source>
</evidence>
<sequence>MMYMSIMLGTAHIAGRGCAKLLLAFGATQKVCLAFVAFSELAVWLDGHAAHRIVLTSMLVFLMLGMFMVEMALGGVH</sequence>
<keyword evidence="3" id="KW-1185">Reference proteome</keyword>
<gene>
    <name evidence="2" type="ORF">GCM10017655_47820</name>
</gene>
<dbReference type="Proteomes" id="UP001143328">
    <property type="component" value="Unassembled WGS sequence"/>
</dbReference>
<dbReference type="EMBL" id="BSFN01000024">
    <property type="protein sequence ID" value="GLK91718.1"/>
    <property type="molecule type" value="Genomic_DNA"/>
</dbReference>
<feature type="transmembrane region" description="Helical" evidence="1">
    <location>
        <begin position="21"/>
        <end position="43"/>
    </location>
</feature>
<organism evidence="2 3">
    <name type="scientific">Pseudomonas turukhanskensis</name>
    <dbReference type="NCBI Taxonomy" id="1806536"/>
    <lineage>
        <taxon>Bacteria</taxon>
        <taxon>Pseudomonadati</taxon>
        <taxon>Pseudomonadota</taxon>
        <taxon>Gammaproteobacteria</taxon>
        <taxon>Pseudomonadales</taxon>
        <taxon>Pseudomonadaceae</taxon>
        <taxon>Pseudomonas</taxon>
    </lineage>
</organism>
<reference evidence="2" key="2">
    <citation type="submission" date="2023-01" db="EMBL/GenBank/DDBJ databases">
        <authorList>
            <person name="Sun Q."/>
            <person name="Evtushenko L."/>
        </authorList>
    </citation>
    <scope>NUCLEOTIDE SEQUENCE</scope>
    <source>
        <strain evidence="2">VKM B-2935</strain>
    </source>
</reference>
<keyword evidence="1" id="KW-0472">Membrane</keyword>
<comment type="caution">
    <text evidence="2">The sequence shown here is derived from an EMBL/GenBank/DDBJ whole genome shotgun (WGS) entry which is preliminary data.</text>
</comment>
<reference evidence="2" key="1">
    <citation type="journal article" date="2014" name="Int. J. Syst. Evol. Microbiol.">
        <title>Complete genome sequence of Corynebacterium casei LMG S-19264T (=DSM 44701T), isolated from a smear-ripened cheese.</title>
        <authorList>
            <consortium name="US DOE Joint Genome Institute (JGI-PGF)"/>
            <person name="Walter F."/>
            <person name="Albersmeier A."/>
            <person name="Kalinowski J."/>
            <person name="Ruckert C."/>
        </authorList>
    </citation>
    <scope>NUCLEOTIDE SEQUENCE</scope>
    <source>
        <strain evidence="2">VKM B-2935</strain>
    </source>
</reference>
<protein>
    <submittedName>
        <fullName evidence="2">Uncharacterized protein</fullName>
    </submittedName>
</protein>
<evidence type="ECO:0000313" key="2">
    <source>
        <dbReference type="EMBL" id="GLK91718.1"/>
    </source>
</evidence>
<proteinExistence type="predicted"/>
<dbReference type="AlphaFoldDB" id="A0A9W6KDW8"/>
<feature type="transmembrane region" description="Helical" evidence="1">
    <location>
        <begin position="49"/>
        <end position="69"/>
    </location>
</feature>